<dbReference type="InterPro" id="IPR006073">
    <property type="entry name" value="GTP-bd"/>
</dbReference>
<evidence type="ECO:0000256" key="6">
    <source>
        <dbReference type="ARBA" id="ARBA00022842"/>
    </source>
</evidence>
<evidence type="ECO:0000313" key="13">
    <source>
        <dbReference type="Proteomes" id="UP000606463"/>
    </source>
</evidence>
<dbReference type="AlphaFoldDB" id="A0A9D1CFH8"/>
<dbReference type="Pfam" id="PF01926">
    <property type="entry name" value="MMR_HSR1"/>
    <property type="match status" value="1"/>
</dbReference>
<dbReference type="EMBL" id="DQVE01000061">
    <property type="protein sequence ID" value="HIP98905.1"/>
    <property type="molecule type" value="Genomic_DNA"/>
</dbReference>
<evidence type="ECO:0000256" key="4">
    <source>
        <dbReference type="ARBA" id="ARBA00022723"/>
    </source>
</evidence>
<feature type="domain" description="EngB-type G" evidence="11">
    <location>
        <begin position="21"/>
        <end position="193"/>
    </location>
</feature>
<proteinExistence type="inferred from homology"/>
<comment type="similarity">
    <text evidence="2 10">Belongs to the TRAFAC class TrmE-Era-EngA-EngB-Septin-like GTPase superfamily. EngB GTPase family.</text>
</comment>
<comment type="function">
    <text evidence="10">Necessary for normal cell division and for the maintenance of normal septation.</text>
</comment>
<dbReference type="GO" id="GO:0046872">
    <property type="term" value="F:metal ion binding"/>
    <property type="evidence" value="ECO:0007669"/>
    <property type="project" value="UniProtKB-KW"/>
</dbReference>
<accession>A0A9D1CFH8</accession>
<dbReference type="GO" id="GO:0005525">
    <property type="term" value="F:GTP binding"/>
    <property type="evidence" value="ECO:0007669"/>
    <property type="project" value="UniProtKB-UniRule"/>
</dbReference>
<dbReference type="GO" id="GO:0000917">
    <property type="term" value="P:division septum assembly"/>
    <property type="evidence" value="ECO:0007669"/>
    <property type="project" value="UniProtKB-KW"/>
</dbReference>
<keyword evidence="4" id="KW-0479">Metal-binding</keyword>
<name>A0A9D1CFH8_AQUAO</name>
<dbReference type="Proteomes" id="UP000606463">
    <property type="component" value="Unassembled WGS sequence"/>
</dbReference>
<evidence type="ECO:0000256" key="10">
    <source>
        <dbReference type="HAMAP-Rule" id="MF_00321"/>
    </source>
</evidence>
<dbReference type="PRINTS" id="PR00449">
    <property type="entry name" value="RASTRNSFRMNG"/>
</dbReference>
<comment type="caution">
    <text evidence="12">The sequence shown here is derived from an EMBL/GenBank/DDBJ whole genome shotgun (WGS) entry which is preliminary data.</text>
</comment>
<dbReference type="PROSITE" id="PS51706">
    <property type="entry name" value="G_ENGB"/>
    <property type="match status" value="1"/>
</dbReference>
<dbReference type="InterPro" id="IPR030393">
    <property type="entry name" value="G_ENGB_dom"/>
</dbReference>
<evidence type="ECO:0000313" key="12">
    <source>
        <dbReference type="EMBL" id="HIP98905.1"/>
    </source>
</evidence>
<keyword evidence="8 10" id="KW-0717">Septation</keyword>
<evidence type="ECO:0000256" key="7">
    <source>
        <dbReference type="ARBA" id="ARBA00023134"/>
    </source>
</evidence>
<gene>
    <name evidence="10" type="primary">engB</name>
    <name evidence="12" type="ORF">EYH37_06070</name>
</gene>
<sequence length="194" mass="21791">MKVEFVKSVYRLEDLPKTNEPRREVVFVGRSNVGKSSLLNMLVGRNIARVGRTPGRTRSINYFRWDFEGLKAFLVDLPGYGFAKGDRKEIENWKKLIEGYFRLKAGDIGLVLVLIDAKVGPTEDDKALLSWLKYLNVPFEVVLTKTDKATQKELAQTKKKLKALGINPAVRTSAKEGQGKEKLLKVIAQALRGG</sequence>
<evidence type="ECO:0000256" key="3">
    <source>
        <dbReference type="ARBA" id="ARBA00022618"/>
    </source>
</evidence>
<keyword evidence="9 10" id="KW-0131">Cell cycle</keyword>
<evidence type="ECO:0000256" key="1">
    <source>
        <dbReference type="ARBA" id="ARBA00001946"/>
    </source>
</evidence>
<evidence type="ECO:0000256" key="2">
    <source>
        <dbReference type="ARBA" id="ARBA00009638"/>
    </source>
</evidence>
<dbReference type="InterPro" id="IPR005225">
    <property type="entry name" value="Small_GTP-bd"/>
</dbReference>
<dbReference type="HAMAP" id="MF_00321">
    <property type="entry name" value="GTPase_EngB"/>
    <property type="match status" value="1"/>
</dbReference>
<dbReference type="GO" id="GO:0005829">
    <property type="term" value="C:cytosol"/>
    <property type="evidence" value="ECO:0007669"/>
    <property type="project" value="TreeGrafter"/>
</dbReference>
<dbReference type="NCBIfam" id="TIGR03598">
    <property type="entry name" value="GTPase_YsxC"/>
    <property type="match status" value="1"/>
</dbReference>
<keyword evidence="7 10" id="KW-0342">GTP-binding</keyword>
<protein>
    <recommendedName>
        <fullName evidence="10">Probable GTP-binding protein EngB</fullName>
    </recommendedName>
</protein>
<evidence type="ECO:0000256" key="5">
    <source>
        <dbReference type="ARBA" id="ARBA00022741"/>
    </source>
</evidence>
<evidence type="ECO:0000259" key="11">
    <source>
        <dbReference type="PROSITE" id="PS51706"/>
    </source>
</evidence>
<dbReference type="InterPro" id="IPR019987">
    <property type="entry name" value="GTP-bd_ribosome_bio_YsxC"/>
</dbReference>
<dbReference type="CDD" id="cd01876">
    <property type="entry name" value="YihA_EngB"/>
    <property type="match status" value="1"/>
</dbReference>
<dbReference type="PANTHER" id="PTHR11649">
    <property type="entry name" value="MSS1/TRME-RELATED GTP-BINDING PROTEIN"/>
    <property type="match status" value="1"/>
</dbReference>
<dbReference type="InterPro" id="IPR027417">
    <property type="entry name" value="P-loop_NTPase"/>
</dbReference>
<dbReference type="SUPFAM" id="SSF52540">
    <property type="entry name" value="P-loop containing nucleoside triphosphate hydrolases"/>
    <property type="match status" value="1"/>
</dbReference>
<comment type="cofactor">
    <cofactor evidence="1">
        <name>Mg(2+)</name>
        <dbReference type="ChEBI" id="CHEBI:18420"/>
    </cofactor>
</comment>
<dbReference type="NCBIfam" id="TIGR00231">
    <property type="entry name" value="small_GTP"/>
    <property type="match status" value="1"/>
</dbReference>
<reference evidence="12" key="1">
    <citation type="journal article" date="2020" name="ISME J.">
        <title>Gammaproteobacteria mediating utilization of methyl-, sulfur- and petroleum organic compounds in deep ocean hydrothermal plumes.</title>
        <authorList>
            <person name="Zhou Z."/>
            <person name="Liu Y."/>
            <person name="Pan J."/>
            <person name="Cron B.R."/>
            <person name="Toner B.M."/>
            <person name="Anantharaman K."/>
            <person name="Breier J.A."/>
            <person name="Dick G.J."/>
            <person name="Li M."/>
        </authorList>
    </citation>
    <scope>NUCLEOTIDE SEQUENCE</scope>
    <source>
        <strain evidence="12">SZUA-1501</strain>
    </source>
</reference>
<evidence type="ECO:0000256" key="8">
    <source>
        <dbReference type="ARBA" id="ARBA00023210"/>
    </source>
</evidence>
<keyword evidence="3 10" id="KW-0132">Cell division</keyword>
<keyword evidence="6" id="KW-0460">Magnesium</keyword>
<keyword evidence="5 10" id="KW-0547">Nucleotide-binding</keyword>
<dbReference type="PANTHER" id="PTHR11649:SF13">
    <property type="entry name" value="ENGB-TYPE G DOMAIN-CONTAINING PROTEIN"/>
    <property type="match status" value="1"/>
</dbReference>
<organism evidence="12 13">
    <name type="scientific">Aquifex aeolicus</name>
    <dbReference type="NCBI Taxonomy" id="63363"/>
    <lineage>
        <taxon>Bacteria</taxon>
        <taxon>Pseudomonadati</taxon>
        <taxon>Aquificota</taxon>
        <taxon>Aquificia</taxon>
        <taxon>Aquificales</taxon>
        <taxon>Aquificaceae</taxon>
        <taxon>Aquifex</taxon>
    </lineage>
</organism>
<evidence type="ECO:0000256" key="9">
    <source>
        <dbReference type="ARBA" id="ARBA00023306"/>
    </source>
</evidence>
<dbReference type="Gene3D" id="3.40.50.300">
    <property type="entry name" value="P-loop containing nucleotide triphosphate hydrolases"/>
    <property type="match status" value="1"/>
</dbReference>